<proteinExistence type="inferred from homology"/>
<evidence type="ECO:0000256" key="2">
    <source>
        <dbReference type="ARBA" id="ARBA00022737"/>
    </source>
</evidence>
<name>A0A150U233_SORCE</name>
<accession>A0A150U233</accession>
<dbReference type="SUPFAM" id="SSF81901">
    <property type="entry name" value="HCP-like"/>
    <property type="match status" value="2"/>
</dbReference>
<dbReference type="InterPro" id="IPR040239">
    <property type="entry name" value="HcpB-like"/>
</dbReference>
<dbReference type="Pfam" id="PF08238">
    <property type="entry name" value="Sel1"/>
    <property type="match status" value="3"/>
</dbReference>
<evidence type="ECO:0000313" key="4">
    <source>
        <dbReference type="Proteomes" id="UP000075502"/>
    </source>
</evidence>
<dbReference type="SMART" id="SM00671">
    <property type="entry name" value="SEL1"/>
    <property type="match status" value="3"/>
</dbReference>
<reference evidence="3 4" key="1">
    <citation type="submission" date="2014-02" db="EMBL/GenBank/DDBJ databases">
        <title>The small core and large imbalanced accessory genome model reveals a collaborative survival strategy of Sorangium cellulosum strains in nature.</title>
        <authorList>
            <person name="Han K."/>
            <person name="Peng R."/>
            <person name="Blom J."/>
            <person name="Li Y.-Z."/>
        </authorList>
    </citation>
    <scope>NUCLEOTIDE SEQUENCE [LARGE SCALE GENOMIC DNA]</scope>
    <source>
        <strain evidence="3 4">So0007-03</strain>
    </source>
</reference>
<dbReference type="PANTHER" id="PTHR13891:SF1">
    <property type="entry name" value="CYTOCHROME C OXIDASE ASSEMBLY FACTOR 7"/>
    <property type="match status" value="1"/>
</dbReference>
<dbReference type="InterPro" id="IPR011990">
    <property type="entry name" value="TPR-like_helical_dom_sf"/>
</dbReference>
<protein>
    <submittedName>
        <fullName evidence="3">Uncharacterized protein</fullName>
    </submittedName>
</protein>
<organism evidence="3 4">
    <name type="scientific">Sorangium cellulosum</name>
    <name type="common">Polyangium cellulosum</name>
    <dbReference type="NCBI Taxonomy" id="56"/>
    <lineage>
        <taxon>Bacteria</taxon>
        <taxon>Pseudomonadati</taxon>
        <taxon>Myxococcota</taxon>
        <taxon>Polyangia</taxon>
        <taxon>Polyangiales</taxon>
        <taxon>Polyangiaceae</taxon>
        <taxon>Sorangium</taxon>
    </lineage>
</organism>
<dbReference type="Proteomes" id="UP000075502">
    <property type="component" value="Unassembled WGS sequence"/>
</dbReference>
<comment type="similarity">
    <text evidence="1">Belongs to the hcp beta-lactamase family.</text>
</comment>
<dbReference type="EMBL" id="JEME01000161">
    <property type="protein sequence ID" value="KYG10983.1"/>
    <property type="molecule type" value="Genomic_DNA"/>
</dbReference>
<comment type="caution">
    <text evidence="3">The sequence shown here is derived from an EMBL/GenBank/DDBJ whole genome shotgun (WGS) entry which is preliminary data.</text>
</comment>
<dbReference type="PANTHER" id="PTHR13891">
    <property type="entry name" value="CYTOCHROME C OXIDASE ASSEMBLY FACTOR 7"/>
    <property type="match status" value="1"/>
</dbReference>
<dbReference type="InterPro" id="IPR006597">
    <property type="entry name" value="Sel1-like"/>
</dbReference>
<dbReference type="Gene3D" id="1.25.40.10">
    <property type="entry name" value="Tetratricopeptide repeat domain"/>
    <property type="match status" value="2"/>
</dbReference>
<dbReference type="AlphaFoldDB" id="A0A150U233"/>
<evidence type="ECO:0000256" key="1">
    <source>
        <dbReference type="ARBA" id="ARBA00008486"/>
    </source>
</evidence>
<keyword evidence="2" id="KW-0677">Repeat</keyword>
<gene>
    <name evidence="3" type="ORF">BE21_09220</name>
</gene>
<evidence type="ECO:0000313" key="3">
    <source>
        <dbReference type="EMBL" id="KYG10983.1"/>
    </source>
</evidence>
<sequence length="368" mass="40481">MESCRAAGWLFLHGFGVVEDAARAEALFKKACLGKDTKACMDLAVEYHHWHEWPSKPSAAVAEASQHELVCARGEQRGCLALALDVLRHPDELSGFQGTVGKTALKTAEDACAASNVEACLTLLEIAWQDDVKPRAEVMSARLLEMCLAGEARACEPIVNHHWPNKTADEQRSLRKEIYLKSCEFAQAECRAGRAEECSFAVACAGQYGDEPRGREATRAELTYHACVSGRDFKECAALAYLFESAKGVPRDLEKARFFNLAACQHGVYDGCSRVIARLQKEGQGPEIDKKIFELAKMSCRMDKRDPGGLTGCMDLADLYENGRGTQKDVEKAVEIWTAACRLMVAACNELRFRSRPVPPDSADADEP</sequence>